<proteinExistence type="predicted"/>
<evidence type="ECO:0000313" key="1">
    <source>
        <dbReference type="EMBL" id="ABS50917.1"/>
    </source>
</evidence>
<evidence type="ECO:0000313" key="2">
    <source>
        <dbReference type="Proteomes" id="UP000002407"/>
    </source>
</evidence>
<dbReference type="KEGG" id="cha:CHAB381_0293"/>
<sequence length="38" mass="4290">MLLVLCFVSVSFDISALIIDVSADYVIDLIYFKISTDF</sequence>
<name>A7I055_CAMHC</name>
<dbReference type="Proteomes" id="UP000002407">
    <property type="component" value="Chromosome"/>
</dbReference>
<gene>
    <name evidence="1" type="ordered locus">CHAB381_0293</name>
</gene>
<dbReference type="EMBL" id="CP000776">
    <property type="protein sequence ID" value="ABS50917.1"/>
    <property type="molecule type" value="Genomic_DNA"/>
</dbReference>
<dbReference type="AlphaFoldDB" id="A7I055"/>
<dbReference type="HOGENOM" id="CLU_3325860_0_0_7"/>
<organism evidence="1 2">
    <name type="scientific">Campylobacter hominis (strain ATCC BAA-381 / DSM 21671 / CCUG 45161 / LMG 19568 / NCTC 13146 / CH001A)</name>
    <dbReference type="NCBI Taxonomy" id="360107"/>
    <lineage>
        <taxon>Bacteria</taxon>
        <taxon>Pseudomonadati</taxon>
        <taxon>Campylobacterota</taxon>
        <taxon>Epsilonproteobacteria</taxon>
        <taxon>Campylobacterales</taxon>
        <taxon>Campylobacteraceae</taxon>
        <taxon>Campylobacter</taxon>
    </lineage>
</organism>
<keyword evidence="2" id="KW-1185">Reference proteome</keyword>
<accession>A7I055</accession>
<reference evidence="2" key="1">
    <citation type="submission" date="2007-07" db="EMBL/GenBank/DDBJ databases">
        <title>Complete genome sequence of Campylobacter hominis ATCC BAA-381, a commensal isolated from the human gastrointestinal tract.</title>
        <authorList>
            <person name="Fouts D.E."/>
            <person name="Mongodin E.F."/>
            <person name="Puiu D."/>
            <person name="Sebastian Y."/>
            <person name="Miller W.G."/>
            <person name="Mandrell R.E."/>
            <person name="Nelson K.E."/>
        </authorList>
    </citation>
    <scope>NUCLEOTIDE SEQUENCE [LARGE SCALE GENOMIC DNA]</scope>
    <source>
        <strain evidence="2">ATCC BAA-381 / LMG 19568 / NCTC 13146 / CH001A</strain>
    </source>
</reference>
<protein>
    <submittedName>
        <fullName evidence="1">Uncharacterized protein</fullName>
    </submittedName>
</protein>